<dbReference type="eggNOG" id="COG3071">
    <property type="taxonomic scope" value="Bacteria"/>
</dbReference>
<dbReference type="KEGG" id="axl:AXY_06140"/>
<proteinExistence type="predicted"/>
<protein>
    <submittedName>
        <fullName evidence="1">Uncharacterized protein</fullName>
    </submittedName>
</protein>
<evidence type="ECO:0000313" key="1">
    <source>
        <dbReference type="EMBL" id="BAM46746.1"/>
    </source>
</evidence>
<sequence>MKCRIQIQQKQATLDVKRLILFRNCQLVEAHGRSGQTYYLVFHKKRYINTVKVNQLNPDSFIAKAIMYGLIVTSPHHAIDTLVNQQTFSCIPLKKMLQSMSKKLDQLDQIIIITYFDQFISQEKIINLFIECFRQHRRDGQLQHAFQVLSTLKNYQPDNQFAHDMLVSLTFQGYQVHEREMFAFNPLDLDTLESIYQSDSRILERSILATVQLLKKFSNHYWQLFLSTLDPFPPSIRAATLYEMYLQQPKLINHQPFSDQLLMYVDSKRYLKILLEKDFSHQVNIKAFMSHLTQVEQNTHLTIFTKHQDQFIKRIDSFPCEEKEVVTRMIVESALKYKPIEDILSWLDKFDTPFYFTKHLELIKELKENPDSQAQLADIYQYFNHFAGAIDCLKWEIELHPNNETLYKKLISLLKQNGQVEEAEAYQEQIIHQIKYS</sequence>
<dbReference type="InterPro" id="IPR011990">
    <property type="entry name" value="TPR-like_helical_dom_sf"/>
</dbReference>
<keyword evidence="2" id="KW-1185">Reference proteome</keyword>
<gene>
    <name evidence="1" type="ordered locus">AXY_06140</name>
</gene>
<dbReference type="SUPFAM" id="SSF48452">
    <property type="entry name" value="TPR-like"/>
    <property type="match status" value="1"/>
</dbReference>
<organism evidence="1 2">
    <name type="scientific">Amphibacillus xylanus (strain ATCC 51415 / DSM 6626 / JCM 7361 / LMG 17667 / NBRC 15112 / Ep01)</name>
    <dbReference type="NCBI Taxonomy" id="698758"/>
    <lineage>
        <taxon>Bacteria</taxon>
        <taxon>Bacillati</taxon>
        <taxon>Bacillota</taxon>
        <taxon>Bacilli</taxon>
        <taxon>Bacillales</taxon>
        <taxon>Bacillaceae</taxon>
        <taxon>Amphibacillus</taxon>
    </lineage>
</organism>
<name>K0J2J7_AMPXN</name>
<accession>K0J2J7</accession>
<dbReference type="HOGENOM" id="CLU_598058_0_0_9"/>
<dbReference type="Proteomes" id="UP000006294">
    <property type="component" value="Chromosome"/>
</dbReference>
<reference evidence="1 2" key="1">
    <citation type="submission" date="2011-01" db="EMBL/GenBank/DDBJ databases">
        <title>Whole genome sequence of Amphibacillus xylinus NBRC 15112.</title>
        <authorList>
            <person name="Nakazawa H."/>
            <person name="Katano Y."/>
            <person name="Nakamura S."/>
            <person name="Sasagawa M."/>
            <person name="Fukada J."/>
            <person name="Arai T."/>
            <person name="Sasakura N."/>
            <person name="Mochizuki D."/>
            <person name="Hosoyama A."/>
            <person name="Harada K."/>
            <person name="Horikawa H."/>
            <person name="Kato Y."/>
            <person name="Harada T."/>
            <person name="Sasaki K."/>
            <person name="Sekiguchi M."/>
            <person name="Hodoyama M."/>
            <person name="Nishiko R."/>
            <person name="Narita H."/>
            <person name="Hanamaki A."/>
            <person name="Hata C."/>
            <person name="Konno Y."/>
            <person name="Niimura Y."/>
            <person name="Yamazaki S."/>
            <person name="Fujita N."/>
        </authorList>
    </citation>
    <scope>NUCLEOTIDE SEQUENCE [LARGE SCALE GENOMIC DNA]</scope>
    <source>
        <strain evidence="2">ATCC 51415 / DSM 6626 / JCM 7361 / LMG 17667 / NBRC 15112 / Ep01</strain>
    </source>
</reference>
<dbReference type="Gene3D" id="1.25.40.10">
    <property type="entry name" value="Tetratricopeptide repeat domain"/>
    <property type="match status" value="1"/>
</dbReference>
<evidence type="ECO:0000313" key="2">
    <source>
        <dbReference type="Proteomes" id="UP000006294"/>
    </source>
</evidence>
<dbReference type="OrthoDB" id="2676051at2"/>
<dbReference type="RefSeq" id="WP_015009351.1">
    <property type="nucleotide sequence ID" value="NC_018704.1"/>
</dbReference>
<dbReference type="AlphaFoldDB" id="K0J2J7"/>
<dbReference type="EMBL" id="AP012050">
    <property type="protein sequence ID" value="BAM46746.1"/>
    <property type="molecule type" value="Genomic_DNA"/>
</dbReference>
<dbReference type="STRING" id="698758.AXY_06140"/>